<protein>
    <submittedName>
        <fullName evidence="3">Uncharacterized protein</fullName>
    </submittedName>
</protein>
<keyword evidence="4" id="KW-1185">Reference proteome</keyword>
<evidence type="ECO:0000256" key="2">
    <source>
        <dbReference type="SAM" id="SignalP"/>
    </source>
</evidence>
<gene>
    <name evidence="3" type="ORF">QBC37DRAFT_117193</name>
</gene>
<organism evidence="3 4">
    <name type="scientific">Rhypophila decipiens</name>
    <dbReference type="NCBI Taxonomy" id="261697"/>
    <lineage>
        <taxon>Eukaryota</taxon>
        <taxon>Fungi</taxon>
        <taxon>Dikarya</taxon>
        <taxon>Ascomycota</taxon>
        <taxon>Pezizomycotina</taxon>
        <taxon>Sordariomycetes</taxon>
        <taxon>Sordariomycetidae</taxon>
        <taxon>Sordariales</taxon>
        <taxon>Naviculisporaceae</taxon>
        <taxon>Rhypophila</taxon>
    </lineage>
</organism>
<evidence type="ECO:0000313" key="4">
    <source>
        <dbReference type="Proteomes" id="UP001301769"/>
    </source>
</evidence>
<comment type="caution">
    <text evidence="3">The sequence shown here is derived from an EMBL/GenBank/DDBJ whole genome shotgun (WGS) entry which is preliminary data.</text>
</comment>
<feature type="chain" id="PRO_5042882396" evidence="2">
    <location>
        <begin position="20"/>
        <end position="143"/>
    </location>
</feature>
<name>A0AAN6YDB4_9PEZI</name>
<dbReference type="Proteomes" id="UP001301769">
    <property type="component" value="Unassembled WGS sequence"/>
</dbReference>
<feature type="region of interest" description="Disordered" evidence="1">
    <location>
        <begin position="30"/>
        <end position="49"/>
    </location>
</feature>
<sequence>MKMLVHLLPLWTLVCPALAHPQHHDGNDYYDNDDERPCRPPTRTTTKAPTTTTSLAASCTFTGTQTFYSSGGCNGLACETAGFCIIDAAATKSCGCDSLVIVTKTTTICPTKTPCYQCTTGWGTFIETQSCTSTTISPHPIYT</sequence>
<feature type="signal peptide" evidence="2">
    <location>
        <begin position="1"/>
        <end position="19"/>
    </location>
</feature>
<evidence type="ECO:0000256" key="1">
    <source>
        <dbReference type="SAM" id="MobiDB-lite"/>
    </source>
</evidence>
<reference evidence="3" key="2">
    <citation type="submission" date="2023-05" db="EMBL/GenBank/DDBJ databases">
        <authorList>
            <consortium name="Lawrence Berkeley National Laboratory"/>
            <person name="Steindorff A."/>
            <person name="Hensen N."/>
            <person name="Bonometti L."/>
            <person name="Westerberg I."/>
            <person name="Brannstrom I.O."/>
            <person name="Guillou S."/>
            <person name="Cros-Aarteil S."/>
            <person name="Calhoun S."/>
            <person name="Haridas S."/>
            <person name="Kuo A."/>
            <person name="Mondo S."/>
            <person name="Pangilinan J."/>
            <person name="Riley R."/>
            <person name="Labutti K."/>
            <person name="Andreopoulos B."/>
            <person name="Lipzen A."/>
            <person name="Chen C."/>
            <person name="Yanf M."/>
            <person name="Daum C."/>
            <person name="Ng V."/>
            <person name="Clum A."/>
            <person name="Ohm R."/>
            <person name="Martin F."/>
            <person name="Silar P."/>
            <person name="Natvig D."/>
            <person name="Lalanne C."/>
            <person name="Gautier V."/>
            <person name="Ament-Velasquez S.L."/>
            <person name="Kruys A."/>
            <person name="Hutchinson M.I."/>
            <person name="Powell A.J."/>
            <person name="Barry K."/>
            <person name="Miller A.N."/>
            <person name="Grigoriev I.V."/>
            <person name="Debuchy R."/>
            <person name="Gladieux P."/>
            <person name="Thoren M.H."/>
            <person name="Johannesson H."/>
        </authorList>
    </citation>
    <scope>NUCLEOTIDE SEQUENCE</scope>
    <source>
        <strain evidence="3">PSN293</strain>
    </source>
</reference>
<reference evidence="3" key="1">
    <citation type="journal article" date="2023" name="Mol. Phylogenet. Evol.">
        <title>Genome-scale phylogeny and comparative genomics of the fungal order Sordariales.</title>
        <authorList>
            <person name="Hensen N."/>
            <person name="Bonometti L."/>
            <person name="Westerberg I."/>
            <person name="Brannstrom I.O."/>
            <person name="Guillou S."/>
            <person name="Cros-Aarteil S."/>
            <person name="Calhoun S."/>
            <person name="Haridas S."/>
            <person name="Kuo A."/>
            <person name="Mondo S."/>
            <person name="Pangilinan J."/>
            <person name="Riley R."/>
            <person name="LaButti K."/>
            <person name="Andreopoulos B."/>
            <person name="Lipzen A."/>
            <person name="Chen C."/>
            <person name="Yan M."/>
            <person name="Daum C."/>
            <person name="Ng V."/>
            <person name="Clum A."/>
            <person name="Steindorff A."/>
            <person name="Ohm R.A."/>
            <person name="Martin F."/>
            <person name="Silar P."/>
            <person name="Natvig D.O."/>
            <person name="Lalanne C."/>
            <person name="Gautier V."/>
            <person name="Ament-Velasquez S.L."/>
            <person name="Kruys A."/>
            <person name="Hutchinson M.I."/>
            <person name="Powell A.J."/>
            <person name="Barry K."/>
            <person name="Miller A.N."/>
            <person name="Grigoriev I.V."/>
            <person name="Debuchy R."/>
            <person name="Gladieux P."/>
            <person name="Hiltunen Thoren M."/>
            <person name="Johannesson H."/>
        </authorList>
    </citation>
    <scope>NUCLEOTIDE SEQUENCE</scope>
    <source>
        <strain evidence="3">PSN293</strain>
    </source>
</reference>
<accession>A0AAN6YDB4</accession>
<dbReference type="AlphaFoldDB" id="A0AAN6YDB4"/>
<dbReference type="EMBL" id="MU858076">
    <property type="protein sequence ID" value="KAK4215765.1"/>
    <property type="molecule type" value="Genomic_DNA"/>
</dbReference>
<keyword evidence="2" id="KW-0732">Signal</keyword>
<proteinExistence type="predicted"/>
<evidence type="ECO:0000313" key="3">
    <source>
        <dbReference type="EMBL" id="KAK4215765.1"/>
    </source>
</evidence>